<name>A0A067U3W2_GALM3</name>
<evidence type="ECO:0000313" key="2">
    <source>
        <dbReference type="Proteomes" id="UP000027222"/>
    </source>
</evidence>
<organism evidence="1 2">
    <name type="scientific">Galerina marginata (strain CBS 339.88)</name>
    <dbReference type="NCBI Taxonomy" id="685588"/>
    <lineage>
        <taxon>Eukaryota</taxon>
        <taxon>Fungi</taxon>
        <taxon>Dikarya</taxon>
        <taxon>Basidiomycota</taxon>
        <taxon>Agaricomycotina</taxon>
        <taxon>Agaricomycetes</taxon>
        <taxon>Agaricomycetidae</taxon>
        <taxon>Agaricales</taxon>
        <taxon>Agaricineae</taxon>
        <taxon>Strophariaceae</taxon>
        <taxon>Galerina</taxon>
    </lineage>
</organism>
<reference evidence="2" key="1">
    <citation type="journal article" date="2014" name="Proc. Natl. Acad. Sci. U.S.A.">
        <title>Extensive sampling of basidiomycete genomes demonstrates inadequacy of the white-rot/brown-rot paradigm for wood decay fungi.</title>
        <authorList>
            <person name="Riley R."/>
            <person name="Salamov A.A."/>
            <person name="Brown D.W."/>
            <person name="Nagy L.G."/>
            <person name="Floudas D."/>
            <person name="Held B.W."/>
            <person name="Levasseur A."/>
            <person name="Lombard V."/>
            <person name="Morin E."/>
            <person name="Otillar R."/>
            <person name="Lindquist E.A."/>
            <person name="Sun H."/>
            <person name="LaButti K.M."/>
            <person name="Schmutz J."/>
            <person name="Jabbour D."/>
            <person name="Luo H."/>
            <person name="Baker S.E."/>
            <person name="Pisabarro A.G."/>
            <person name="Walton J.D."/>
            <person name="Blanchette R.A."/>
            <person name="Henrissat B."/>
            <person name="Martin F."/>
            <person name="Cullen D."/>
            <person name="Hibbett D.S."/>
            <person name="Grigoriev I.V."/>
        </authorList>
    </citation>
    <scope>NUCLEOTIDE SEQUENCE [LARGE SCALE GENOMIC DNA]</scope>
    <source>
        <strain evidence="2">CBS 339.88</strain>
    </source>
</reference>
<evidence type="ECO:0000313" key="1">
    <source>
        <dbReference type="EMBL" id="KDR86143.1"/>
    </source>
</evidence>
<proteinExistence type="predicted"/>
<dbReference type="EMBL" id="KL142367">
    <property type="protein sequence ID" value="KDR86143.1"/>
    <property type="molecule type" value="Genomic_DNA"/>
</dbReference>
<dbReference type="HOGENOM" id="CLU_2885926_0_0_1"/>
<dbReference type="AlphaFoldDB" id="A0A067U3W2"/>
<accession>A0A067U3W2</accession>
<sequence length="63" mass="7456">MPSLTINAFMRAMSWPTFSLMKCQLDREAMSNISSKETIDYFEKQRSQLNREHGSLNKQRGKW</sequence>
<dbReference type="Proteomes" id="UP000027222">
    <property type="component" value="Unassembled WGS sequence"/>
</dbReference>
<protein>
    <submittedName>
        <fullName evidence="1">Uncharacterized protein</fullName>
    </submittedName>
</protein>
<keyword evidence="2" id="KW-1185">Reference proteome</keyword>
<gene>
    <name evidence="1" type="ORF">GALMADRAFT_219143</name>
</gene>